<keyword evidence="2" id="KW-1185">Reference proteome</keyword>
<gene>
    <name evidence="1" type="ORF">T190607A01A_11066</name>
</gene>
<sequence length="211" mass="24980">MKKIVLLVFLLNTGIVLSQIQQYFFVDDINTVEHVWLKICIGSKGETLSVSNIPEKTTYKNEKVIQEIIDYRKQFDFYPETRHKNKCFDYMFQVVNKKYESLNLAKQKCQPQLKTGKFRYLDPNLKNTKIVRLSDVQIETSKDTKMAFSVEWPSPCNYVLTYLNISNEKSKYLIGQKIDVRILDVFEDGSYFYYSNLSDRTYHFGLIRKKL</sequence>
<accession>A0ABM9NVJ4</accession>
<reference evidence="1 2" key="1">
    <citation type="submission" date="2024-05" db="EMBL/GenBank/DDBJ databases">
        <authorList>
            <person name="Duchaud E."/>
        </authorList>
    </citation>
    <scope>NUCLEOTIDE SEQUENCE [LARGE SCALE GENOMIC DNA]</scope>
    <source>
        <strain evidence="1">Ena-SAMPLE-TAB-13-05-2024-13:56:06:370-140302</strain>
    </source>
</reference>
<evidence type="ECO:0000313" key="1">
    <source>
        <dbReference type="EMBL" id="CAL2080660.1"/>
    </source>
</evidence>
<organism evidence="1 2">
    <name type="scientific">Tenacibaculum platacis</name>
    <dbReference type="NCBI Taxonomy" id="3137852"/>
    <lineage>
        <taxon>Bacteria</taxon>
        <taxon>Pseudomonadati</taxon>
        <taxon>Bacteroidota</taxon>
        <taxon>Flavobacteriia</taxon>
        <taxon>Flavobacteriales</taxon>
        <taxon>Flavobacteriaceae</taxon>
        <taxon>Tenacibaculum</taxon>
    </lineage>
</organism>
<dbReference type="Proteomes" id="UP001497416">
    <property type="component" value="Unassembled WGS sequence"/>
</dbReference>
<comment type="caution">
    <text evidence="1">The sequence shown here is derived from an EMBL/GenBank/DDBJ whole genome shotgun (WGS) entry which is preliminary data.</text>
</comment>
<protein>
    <recommendedName>
        <fullName evidence="3">GLPGLI family protein</fullName>
    </recommendedName>
</protein>
<dbReference type="EMBL" id="CAXIXY010000003">
    <property type="protein sequence ID" value="CAL2080660.1"/>
    <property type="molecule type" value="Genomic_DNA"/>
</dbReference>
<proteinExistence type="predicted"/>
<name>A0ABM9NVJ4_9FLAO</name>
<evidence type="ECO:0008006" key="3">
    <source>
        <dbReference type="Google" id="ProtNLM"/>
    </source>
</evidence>
<dbReference type="RefSeq" id="WP_348710856.1">
    <property type="nucleotide sequence ID" value="NZ_CAXIXY010000003.1"/>
</dbReference>
<evidence type="ECO:0000313" key="2">
    <source>
        <dbReference type="Proteomes" id="UP001497416"/>
    </source>
</evidence>